<evidence type="ECO:0000313" key="3">
    <source>
        <dbReference type="Proteomes" id="UP000075320"/>
    </source>
</evidence>
<gene>
    <name evidence="2" type="ORF">AZI86_09555</name>
</gene>
<dbReference type="PROSITE" id="PS51257">
    <property type="entry name" value="PROKAR_LIPOPROTEIN"/>
    <property type="match status" value="1"/>
</dbReference>
<name>A0A150WRV2_BDEBC</name>
<dbReference type="EMBL" id="LUKE01000001">
    <property type="protein sequence ID" value="KYG67241.1"/>
    <property type="molecule type" value="Genomic_DNA"/>
</dbReference>
<evidence type="ECO:0000313" key="2">
    <source>
        <dbReference type="EMBL" id="KYG67241.1"/>
    </source>
</evidence>
<dbReference type="AlphaFoldDB" id="A0A150WRV2"/>
<organism evidence="2 3">
    <name type="scientific">Bdellovibrio bacteriovorus</name>
    <dbReference type="NCBI Taxonomy" id="959"/>
    <lineage>
        <taxon>Bacteria</taxon>
        <taxon>Pseudomonadati</taxon>
        <taxon>Bdellovibrionota</taxon>
        <taxon>Bdellovibrionia</taxon>
        <taxon>Bdellovibrionales</taxon>
        <taxon>Pseudobdellovibrionaceae</taxon>
        <taxon>Bdellovibrio</taxon>
    </lineage>
</organism>
<evidence type="ECO:0000259" key="1">
    <source>
        <dbReference type="Pfam" id="PF14346"/>
    </source>
</evidence>
<dbReference type="InterPro" id="IPR025511">
    <property type="entry name" value="DUF4398"/>
</dbReference>
<dbReference type="Proteomes" id="UP000075320">
    <property type="component" value="Unassembled WGS sequence"/>
</dbReference>
<proteinExistence type="predicted"/>
<feature type="domain" description="DUF4398" evidence="1">
    <location>
        <begin position="29"/>
        <end position="97"/>
    </location>
</feature>
<dbReference type="Pfam" id="PF14346">
    <property type="entry name" value="DUF4398"/>
    <property type="match status" value="1"/>
</dbReference>
<dbReference type="Gene3D" id="1.20.1270.390">
    <property type="match status" value="1"/>
</dbReference>
<dbReference type="RefSeq" id="WP_061834816.1">
    <property type="nucleotide sequence ID" value="NZ_LUKE01000001.1"/>
</dbReference>
<accession>A0A150WRV2</accession>
<sequence length="103" mass="11695">MRFLQPTLGAILLSVIVSCQTVPAPIEDYSLARAAVEAARSVQAARHSPGYWHQAEEAYRKGRIYYEDRDFQKAKEQFVRARMAAEKAENSARLIRQRTGDVL</sequence>
<keyword evidence="3" id="KW-1185">Reference proteome</keyword>
<comment type="caution">
    <text evidence="2">The sequence shown here is derived from an EMBL/GenBank/DDBJ whole genome shotgun (WGS) entry which is preliminary data.</text>
</comment>
<reference evidence="2 3" key="1">
    <citation type="submission" date="2016-03" db="EMBL/GenBank/DDBJ databases">
        <authorList>
            <person name="Ploux O."/>
        </authorList>
    </citation>
    <scope>NUCLEOTIDE SEQUENCE [LARGE SCALE GENOMIC DNA]</scope>
    <source>
        <strain evidence="2 3">R0</strain>
    </source>
</reference>
<protein>
    <recommendedName>
        <fullName evidence="1">DUF4398 domain-containing protein</fullName>
    </recommendedName>
</protein>